<evidence type="ECO:0000313" key="4">
    <source>
        <dbReference type="Proteomes" id="UP000321578"/>
    </source>
</evidence>
<comment type="caution">
    <text evidence="3">The sequence shown here is derived from an EMBL/GenBank/DDBJ whole genome shotgun (WGS) entry which is preliminary data.</text>
</comment>
<reference evidence="3 4" key="1">
    <citation type="submission" date="2019-08" db="EMBL/GenBank/DDBJ databases">
        <title>Genomes of Subsaximicrobium wynnwilliamsii strains.</title>
        <authorList>
            <person name="Bowman J.P."/>
        </authorList>
    </citation>
    <scope>NUCLEOTIDE SEQUENCE [LARGE SCALE GENOMIC DNA]</scope>
    <source>
        <strain evidence="3 4">2-80-2</strain>
    </source>
</reference>
<dbReference type="AlphaFoldDB" id="A0A5C6ZEL0"/>
<dbReference type="RefSeq" id="WP_147088083.1">
    <property type="nucleotide sequence ID" value="NZ_VORM01000030.1"/>
</dbReference>
<name>A0A5C6ZEL0_9FLAO</name>
<evidence type="ECO:0000256" key="2">
    <source>
        <dbReference type="SAM" id="Phobius"/>
    </source>
</evidence>
<evidence type="ECO:0000256" key="1">
    <source>
        <dbReference type="SAM" id="Coils"/>
    </source>
</evidence>
<accession>A0A5C6ZEL0</accession>
<keyword evidence="1" id="KW-0175">Coiled coil</keyword>
<protein>
    <submittedName>
        <fullName evidence="3">Uncharacterized protein</fullName>
    </submittedName>
</protein>
<dbReference type="Proteomes" id="UP000321578">
    <property type="component" value="Unassembled WGS sequence"/>
</dbReference>
<sequence>MKKIKNILKKIKGLLPKLTKYFFDFLVVFVGVFLAFWLNERKDRQEEETRKQQIYISIYEDFNDFYLSGRKENKEGFIKLFENQKNKMDSLVAIKELPSTCRIFGNYWQIGIINALIESGNLEDVDIGIFKGVTGFQTMHRNMLTEIEAFNEQYEKYITANYDNEIDDFYEPGTNELKQKYKLPLDRLNTLIAQSKMLVEIAKDAKEGLNELYKIEEELKNNQQQQQQQR</sequence>
<proteinExistence type="predicted"/>
<keyword evidence="4" id="KW-1185">Reference proteome</keyword>
<keyword evidence="2" id="KW-0472">Membrane</keyword>
<feature type="transmembrane region" description="Helical" evidence="2">
    <location>
        <begin position="21"/>
        <end position="38"/>
    </location>
</feature>
<organism evidence="3 4">
    <name type="scientific">Subsaximicrobium wynnwilliamsii</name>
    <dbReference type="NCBI Taxonomy" id="291179"/>
    <lineage>
        <taxon>Bacteria</taxon>
        <taxon>Pseudomonadati</taxon>
        <taxon>Bacteroidota</taxon>
        <taxon>Flavobacteriia</taxon>
        <taxon>Flavobacteriales</taxon>
        <taxon>Flavobacteriaceae</taxon>
        <taxon>Subsaximicrobium</taxon>
    </lineage>
</organism>
<dbReference type="OrthoDB" id="1434340at2"/>
<keyword evidence="2" id="KW-1133">Transmembrane helix</keyword>
<dbReference type="EMBL" id="VORO01000028">
    <property type="protein sequence ID" value="TXD87172.1"/>
    <property type="molecule type" value="Genomic_DNA"/>
</dbReference>
<evidence type="ECO:0000313" key="3">
    <source>
        <dbReference type="EMBL" id="TXD87172.1"/>
    </source>
</evidence>
<feature type="coiled-coil region" evidence="1">
    <location>
        <begin position="202"/>
        <end position="229"/>
    </location>
</feature>
<keyword evidence="2" id="KW-0812">Transmembrane</keyword>
<gene>
    <name evidence="3" type="ORF">ESY86_17820</name>
</gene>